<keyword evidence="3" id="KW-1185">Reference proteome</keyword>
<dbReference type="InParanoid" id="A0A7J7E239"/>
<dbReference type="PANTHER" id="PTHR15827">
    <property type="entry name" value="CYCLIN-DEPENDENT KINASE 2-INTERACTING PROTEIN"/>
    <property type="match status" value="1"/>
</dbReference>
<dbReference type="AlphaFoldDB" id="A0A7J7E239"/>
<sequence>METDVASSPPPKPTVNSYSQTQNLSSSSSPLPPSVLRQWRQHAQRNMRNQWSKFASYRQQWASFTSSGRSHATSLVNAYLNLRYIPSMELGILHDMPAIQAKASQKIFKQQELHQSKLLTTYKDMVGVVTHMVNAARSMRSFLRGASSSLIMQFSSSSDDMNDNGDGGGIPVFAFLSISSLERLAEELVQMFIFELALKRLIVVALLVINSEAPQGNELCWSDELYAGEFKDLIICNLYSKETCEPLFPKLNGSKSSIPAVRCTSQPNDQTLQSYITTWLAEVNLDAHRVDEIFAMVGEEMNVGIS</sequence>
<feature type="region of interest" description="Disordered" evidence="1">
    <location>
        <begin position="1"/>
        <end position="34"/>
    </location>
</feature>
<reference evidence="2 3" key="1">
    <citation type="journal article" date="2020" name="Nat. Commun.">
        <title>Genome of Tripterygium wilfordii and identification of cytochrome P450 involved in triptolide biosynthesis.</title>
        <authorList>
            <person name="Tu L."/>
            <person name="Su P."/>
            <person name="Zhang Z."/>
            <person name="Gao L."/>
            <person name="Wang J."/>
            <person name="Hu T."/>
            <person name="Zhou J."/>
            <person name="Zhang Y."/>
            <person name="Zhao Y."/>
            <person name="Liu Y."/>
            <person name="Song Y."/>
            <person name="Tong Y."/>
            <person name="Lu Y."/>
            <person name="Yang J."/>
            <person name="Xu C."/>
            <person name="Jia M."/>
            <person name="Peters R.J."/>
            <person name="Huang L."/>
            <person name="Gao W."/>
        </authorList>
    </citation>
    <scope>NUCLEOTIDE SEQUENCE [LARGE SCALE GENOMIC DNA]</scope>
    <source>
        <strain evidence="3">cv. XIE 37</strain>
        <tissue evidence="2">Leaf</tissue>
    </source>
</reference>
<dbReference type="FunCoup" id="A0A7J7E239">
    <property type="interactions" value="1295"/>
</dbReference>
<dbReference type="OrthoDB" id="1913984at2759"/>
<dbReference type="PANTHER" id="PTHR15827:SF2">
    <property type="entry name" value="CYCLIN-DEPENDENT KINASE 2-INTERACTING PROTEIN"/>
    <property type="match status" value="1"/>
</dbReference>
<evidence type="ECO:0000256" key="1">
    <source>
        <dbReference type="SAM" id="MobiDB-lite"/>
    </source>
</evidence>
<gene>
    <name evidence="2" type="ORF">HS088_TW01G00516</name>
</gene>
<dbReference type="EMBL" id="JAAARO010000001">
    <property type="protein sequence ID" value="KAF5752601.1"/>
    <property type="molecule type" value="Genomic_DNA"/>
</dbReference>
<feature type="compositionally biased region" description="Polar residues" evidence="1">
    <location>
        <begin position="14"/>
        <end position="23"/>
    </location>
</feature>
<dbReference type="Proteomes" id="UP000593562">
    <property type="component" value="Unassembled WGS sequence"/>
</dbReference>
<organism evidence="2 3">
    <name type="scientific">Tripterygium wilfordii</name>
    <name type="common">Thunder God vine</name>
    <dbReference type="NCBI Taxonomy" id="458696"/>
    <lineage>
        <taxon>Eukaryota</taxon>
        <taxon>Viridiplantae</taxon>
        <taxon>Streptophyta</taxon>
        <taxon>Embryophyta</taxon>
        <taxon>Tracheophyta</taxon>
        <taxon>Spermatophyta</taxon>
        <taxon>Magnoliopsida</taxon>
        <taxon>eudicotyledons</taxon>
        <taxon>Gunneridae</taxon>
        <taxon>Pentapetalae</taxon>
        <taxon>rosids</taxon>
        <taxon>fabids</taxon>
        <taxon>Celastrales</taxon>
        <taxon>Celastraceae</taxon>
        <taxon>Tripterygium</taxon>
    </lineage>
</organism>
<proteinExistence type="predicted"/>
<name>A0A7J7E239_TRIWF</name>
<evidence type="ECO:0000313" key="2">
    <source>
        <dbReference type="EMBL" id="KAF5752601.1"/>
    </source>
</evidence>
<accession>A0A7J7E239</accession>
<evidence type="ECO:0000313" key="3">
    <source>
        <dbReference type="Proteomes" id="UP000593562"/>
    </source>
</evidence>
<comment type="caution">
    <text evidence="2">The sequence shown here is derived from an EMBL/GenBank/DDBJ whole genome shotgun (WGS) entry which is preliminary data.</text>
</comment>
<protein>
    <submittedName>
        <fullName evidence="2">Uncharacterized protein</fullName>
    </submittedName>
</protein>